<feature type="transmembrane region" description="Helical" evidence="7">
    <location>
        <begin position="457"/>
        <end position="476"/>
    </location>
</feature>
<dbReference type="PANTHER" id="PTHR30509:SF9">
    <property type="entry name" value="MULTIDRUG RESISTANCE PROTEIN MDTO"/>
    <property type="match status" value="1"/>
</dbReference>
<dbReference type="GO" id="GO:0005886">
    <property type="term" value="C:plasma membrane"/>
    <property type="evidence" value="ECO:0007669"/>
    <property type="project" value="UniProtKB-SubCell"/>
</dbReference>
<evidence type="ECO:0000256" key="1">
    <source>
        <dbReference type="ARBA" id="ARBA00004651"/>
    </source>
</evidence>
<organism evidence="8 9">
    <name type="scientific">Faunimonas pinastri</name>
    <dbReference type="NCBI Taxonomy" id="1855383"/>
    <lineage>
        <taxon>Bacteria</taxon>
        <taxon>Pseudomonadati</taxon>
        <taxon>Pseudomonadota</taxon>
        <taxon>Alphaproteobacteria</taxon>
        <taxon>Hyphomicrobiales</taxon>
        <taxon>Afifellaceae</taxon>
        <taxon>Faunimonas</taxon>
    </lineage>
</organism>
<keyword evidence="2" id="KW-0813">Transport</keyword>
<comment type="subcellular location">
    <subcellularLocation>
        <location evidence="1">Cell membrane</location>
        <topology evidence="1">Multi-pass membrane protein</topology>
    </subcellularLocation>
</comment>
<keyword evidence="9" id="KW-1185">Reference proteome</keyword>
<name>A0A1H9K8L9_9HYPH</name>
<keyword evidence="5 7" id="KW-1133">Transmembrane helix</keyword>
<dbReference type="EMBL" id="FOFG01000009">
    <property type="protein sequence ID" value="SEQ95474.1"/>
    <property type="molecule type" value="Genomic_DNA"/>
</dbReference>
<evidence type="ECO:0000313" key="9">
    <source>
        <dbReference type="Proteomes" id="UP000199647"/>
    </source>
</evidence>
<gene>
    <name evidence="8" type="ORF">SAMN05216548_109118</name>
</gene>
<dbReference type="PANTHER" id="PTHR30509">
    <property type="entry name" value="P-HYDROXYBENZOIC ACID EFFLUX PUMP SUBUNIT-RELATED"/>
    <property type="match status" value="1"/>
</dbReference>
<feature type="transmembrane region" description="Helical" evidence="7">
    <location>
        <begin position="404"/>
        <end position="421"/>
    </location>
</feature>
<keyword evidence="6 7" id="KW-0472">Membrane</keyword>
<feature type="transmembrane region" description="Helical" evidence="7">
    <location>
        <begin position="109"/>
        <end position="127"/>
    </location>
</feature>
<evidence type="ECO:0000256" key="2">
    <source>
        <dbReference type="ARBA" id="ARBA00022448"/>
    </source>
</evidence>
<dbReference type="OrthoDB" id="9807111at2"/>
<feature type="transmembrane region" description="Helical" evidence="7">
    <location>
        <begin position="508"/>
        <end position="526"/>
    </location>
</feature>
<dbReference type="Proteomes" id="UP000199647">
    <property type="component" value="Unassembled WGS sequence"/>
</dbReference>
<feature type="transmembrane region" description="Helical" evidence="7">
    <location>
        <begin position="84"/>
        <end position="102"/>
    </location>
</feature>
<dbReference type="STRING" id="1855383.SAMN05216548_109118"/>
<evidence type="ECO:0000256" key="3">
    <source>
        <dbReference type="ARBA" id="ARBA00022475"/>
    </source>
</evidence>
<feature type="transmembrane region" description="Helical" evidence="7">
    <location>
        <begin position="58"/>
        <end position="78"/>
    </location>
</feature>
<reference evidence="8 9" key="1">
    <citation type="submission" date="2016-10" db="EMBL/GenBank/DDBJ databases">
        <authorList>
            <person name="de Groot N.N."/>
        </authorList>
    </citation>
    <scope>NUCLEOTIDE SEQUENCE [LARGE SCALE GENOMIC DNA]</scope>
    <source>
        <strain evidence="8 9">A52C2</strain>
    </source>
</reference>
<evidence type="ECO:0000256" key="4">
    <source>
        <dbReference type="ARBA" id="ARBA00022692"/>
    </source>
</evidence>
<keyword evidence="4 7" id="KW-0812">Transmembrane</keyword>
<evidence type="ECO:0000256" key="5">
    <source>
        <dbReference type="ARBA" id="ARBA00022989"/>
    </source>
</evidence>
<feature type="transmembrane region" description="Helical" evidence="7">
    <location>
        <begin position="139"/>
        <end position="159"/>
    </location>
</feature>
<evidence type="ECO:0000256" key="7">
    <source>
        <dbReference type="SAM" id="Phobius"/>
    </source>
</evidence>
<feature type="transmembrane region" description="Helical" evidence="7">
    <location>
        <begin position="483"/>
        <end position="502"/>
    </location>
</feature>
<dbReference type="Pfam" id="PF04632">
    <property type="entry name" value="FUSC"/>
    <property type="match status" value="1"/>
</dbReference>
<protein>
    <submittedName>
        <fullName evidence="8">Uncharacterized membrane protein YccC</fullName>
    </submittedName>
</protein>
<dbReference type="InterPro" id="IPR006726">
    <property type="entry name" value="PHBA_efflux_AaeB/fusaric-R"/>
</dbReference>
<dbReference type="GO" id="GO:0022857">
    <property type="term" value="F:transmembrane transporter activity"/>
    <property type="evidence" value="ECO:0007669"/>
    <property type="project" value="InterPro"/>
</dbReference>
<evidence type="ECO:0000256" key="6">
    <source>
        <dbReference type="ARBA" id="ARBA00023136"/>
    </source>
</evidence>
<feature type="transmembrane region" description="Helical" evidence="7">
    <location>
        <begin position="433"/>
        <end position="451"/>
    </location>
</feature>
<feature type="transmembrane region" description="Helical" evidence="7">
    <location>
        <begin position="6"/>
        <end position="28"/>
    </location>
</feature>
<keyword evidence="3" id="KW-1003">Cell membrane</keyword>
<proteinExistence type="predicted"/>
<feature type="transmembrane region" description="Helical" evidence="7">
    <location>
        <begin position="379"/>
        <end position="398"/>
    </location>
</feature>
<evidence type="ECO:0000313" key="8">
    <source>
        <dbReference type="EMBL" id="SEQ95474.1"/>
    </source>
</evidence>
<dbReference type="RefSeq" id="WP_092497211.1">
    <property type="nucleotide sequence ID" value="NZ_FOFG01000009.1"/>
</dbReference>
<accession>A0A1H9K8L9</accession>
<sequence length="693" mass="75143">MIPSLNASALLFSAKSFLAAMLALYIALRFQFANPYWAAVTTYVVAQPRAGAVLSKSVYRVIGTAAGATMSVLLVPRLFDAPELLAGAIALWLGFCTFVSSIDRTTRSYMFVLAGYSTCIIVFPTLSQPEEIFTTAISRVQEITLGILCSGLIHAVVLPNSSTKLMLSRLDAILKDAGRWTAAALSESRPEKLDDERRRLAVAVNEIHDLVIHSGYEGKLHPHRRRALRALLPQLERVLPLSIAIDDRLMELRSLGPLPTAISDLVADVSAWLSASPTDDTHLTEGLDRLRHRCAELEPDVTPEMTWSDALTLNLLARVSDLLLVFGISLSLRDELFGGWEKATIRRQNPSAGQAAGLKAGWPAGRPEGRDVDRDYKGALYASVSAAFALFLANALWVASGWQGGASGVMLTGVFFSLYSGYGNPALLLKNKFVGVVVRLTLGALYVLLVLPNIEGFPLLVLALSPVLLASAALLTVPRYSPLAFNLIIGSLSPSIIATRFTPDFATYMNNGLATLSGIYFALAMMRIMQSLWLDGTSARLIEAAWRDIARGRHSVGARWRSRMGHRVALLTTRIAQSKDEIHPAARALRDMRTGLSLAELGNLEPQLPLGAKNEIASIIHATRDHYRSLGRHRRAEPPQALLDRIDATMRLTAESSSAEIRRAGALSLTSLRRNLFPGLPGATACASIGKAA</sequence>
<dbReference type="AlphaFoldDB" id="A0A1H9K8L9"/>